<dbReference type="PANTHER" id="PTHR14428">
    <property type="entry name" value="NUCLEOLAR COMPLEX PROTEIN 3"/>
    <property type="match status" value="1"/>
</dbReference>
<name>A0AAD5VHC9_9AGAR</name>
<organism evidence="2 3">
    <name type="scientific">Leucocoprinus birnbaumii</name>
    <dbReference type="NCBI Taxonomy" id="56174"/>
    <lineage>
        <taxon>Eukaryota</taxon>
        <taxon>Fungi</taxon>
        <taxon>Dikarya</taxon>
        <taxon>Basidiomycota</taxon>
        <taxon>Agaricomycotina</taxon>
        <taxon>Agaricomycetes</taxon>
        <taxon>Agaricomycetidae</taxon>
        <taxon>Agaricales</taxon>
        <taxon>Agaricineae</taxon>
        <taxon>Agaricaceae</taxon>
        <taxon>Leucocoprinus</taxon>
    </lineage>
</organism>
<proteinExistence type="predicted"/>
<dbReference type="GO" id="GO:0006270">
    <property type="term" value="P:DNA replication initiation"/>
    <property type="evidence" value="ECO:0007669"/>
    <property type="project" value="TreeGrafter"/>
</dbReference>
<dbReference type="AlphaFoldDB" id="A0AAD5VHC9"/>
<keyword evidence="3" id="KW-1185">Reference proteome</keyword>
<feature type="compositionally biased region" description="Basic and acidic residues" evidence="1">
    <location>
        <begin position="1"/>
        <end position="14"/>
    </location>
</feature>
<protein>
    <submittedName>
        <fullName evidence="2">Uncharacterized protein</fullName>
    </submittedName>
</protein>
<feature type="compositionally biased region" description="Acidic residues" evidence="1">
    <location>
        <begin position="35"/>
        <end position="44"/>
    </location>
</feature>
<evidence type="ECO:0000256" key="1">
    <source>
        <dbReference type="SAM" id="MobiDB-lite"/>
    </source>
</evidence>
<dbReference type="GO" id="GO:0003682">
    <property type="term" value="F:chromatin binding"/>
    <property type="evidence" value="ECO:0007669"/>
    <property type="project" value="TreeGrafter"/>
</dbReference>
<comment type="caution">
    <text evidence="2">The sequence shown here is derived from an EMBL/GenBank/DDBJ whole genome shotgun (WGS) entry which is preliminary data.</text>
</comment>
<dbReference type="PANTHER" id="PTHR14428:SF5">
    <property type="entry name" value="NUCLEOLAR COMPLEX PROTEIN 3 HOMOLOG"/>
    <property type="match status" value="1"/>
</dbReference>
<gene>
    <name evidence="2" type="ORF">NP233_g11855</name>
</gene>
<sequence>MFSLRSKKELDRLHQLNKPARAARKHDDLPSLNSSDEEDSDSEDALSARSSDEELEEIPSSEEEPNGSAPSSDSDAEMPYEQLPRKRRPSWDDEDETRTKKIKGLPIKLPDGTIRKSTKVLVMSDSEQSSEEETDEEPLPREPETKVEDVATGARFGRAAVVDIIGKSSRRERVEVAKEQIAGICQEILAEPENSVGGFYSS</sequence>
<evidence type="ECO:0000313" key="2">
    <source>
        <dbReference type="EMBL" id="KAJ3556969.1"/>
    </source>
</evidence>
<feature type="compositionally biased region" description="Basic and acidic residues" evidence="1">
    <location>
        <begin position="138"/>
        <end position="149"/>
    </location>
</feature>
<accession>A0AAD5VHC9</accession>
<dbReference type="Proteomes" id="UP001213000">
    <property type="component" value="Unassembled WGS sequence"/>
</dbReference>
<dbReference type="EMBL" id="JANIEX010001528">
    <property type="protein sequence ID" value="KAJ3556969.1"/>
    <property type="molecule type" value="Genomic_DNA"/>
</dbReference>
<reference evidence="2" key="1">
    <citation type="submission" date="2022-07" db="EMBL/GenBank/DDBJ databases">
        <title>Genome Sequence of Leucocoprinus birnbaumii.</title>
        <authorList>
            <person name="Buettner E."/>
        </authorList>
    </citation>
    <scope>NUCLEOTIDE SEQUENCE</scope>
    <source>
        <strain evidence="2">VT141</strain>
    </source>
</reference>
<dbReference type="GO" id="GO:0005730">
    <property type="term" value="C:nucleolus"/>
    <property type="evidence" value="ECO:0007669"/>
    <property type="project" value="TreeGrafter"/>
</dbReference>
<feature type="compositionally biased region" description="Acidic residues" evidence="1">
    <location>
        <begin position="53"/>
        <end position="65"/>
    </location>
</feature>
<feature type="compositionally biased region" description="Acidic residues" evidence="1">
    <location>
        <begin position="128"/>
        <end position="137"/>
    </location>
</feature>
<feature type="region of interest" description="Disordered" evidence="1">
    <location>
        <begin position="1"/>
        <end position="152"/>
    </location>
</feature>
<dbReference type="InterPro" id="IPR016903">
    <property type="entry name" value="Nucleolar_cplx-assoc_3"/>
</dbReference>
<evidence type="ECO:0000313" key="3">
    <source>
        <dbReference type="Proteomes" id="UP001213000"/>
    </source>
</evidence>